<sequence length="452" mass="50426">MAVFREPRVMRTPFEVLGLIFELCVGQDLSEMDQRDVLQRVPQRPFILAGVCKQWHRAALLHPRVWANINLSLLHVKSKNVPTWRSYLSTMISRSGKAPLALRITRRGRESKKYDAQLVRKLLPELHRCHWLHIGIHLLFTNDDTALPILHARFPTLRQLHLDVGILSDSVDLTRFLPYTPLLRSLTGEFPFHSSDTLHMPQLLTASLQSCSMLSVAALLGSAPSLQTLNFDTGVFFMFRLPPLSTECISGVENLTIICDAYGIPPMVEFARYVRFTALTSLTLSGQQDGAEARLTFFAHAAEHMGSTLTSLRAELNNRIGEALRLLLTGLSFCSQLASLELSALFGTKSQLAELCEFLSAPPEGMPWACPQLHSIDLRGCSFEKECDEGAIAEMLKRRLEAANDDATPVAVRPKRISRVVNPRYPSSALVAAIRALLLPKPENGERSELVT</sequence>
<evidence type="ECO:0000313" key="2">
    <source>
        <dbReference type="Proteomes" id="UP000077266"/>
    </source>
</evidence>
<reference evidence="1 2" key="1">
    <citation type="journal article" date="2016" name="Mol. Biol. Evol.">
        <title>Comparative Genomics of Early-Diverging Mushroom-Forming Fungi Provides Insights into the Origins of Lignocellulose Decay Capabilities.</title>
        <authorList>
            <person name="Nagy L.G."/>
            <person name="Riley R."/>
            <person name="Tritt A."/>
            <person name="Adam C."/>
            <person name="Daum C."/>
            <person name="Floudas D."/>
            <person name="Sun H."/>
            <person name="Yadav J.S."/>
            <person name="Pangilinan J."/>
            <person name="Larsson K.H."/>
            <person name="Matsuura K."/>
            <person name="Barry K."/>
            <person name="Labutti K."/>
            <person name="Kuo R."/>
            <person name="Ohm R.A."/>
            <person name="Bhattacharya S.S."/>
            <person name="Shirouzu T."/>
            <person name="Yoshinaga Y."/>
            <person name="Martin F.M."/>
            <person name="Grigoriev I.V."/>
            <person name="Hibbett D.S."/>
        </authorList>
    </citation>
    <scope>NUCLEOTIDE SEQUENCE [LARGE SCALE GENOMIC DNA]</scope>
    <source>
        <strain evidence="1 2">HHB12029</strain>
    </source>
</reference>
<dbReference type="Proteomes" id="UP000077266">
    <property type="component" value="Unassembled WGS sequence"/>
</dbReference>
<dbReference type="PANTHER" id="PTHR38926:SF5">
    <property type="entry name" value="F-BOX AND LEUCINE-RICH REPEAT PROTEIN 6"/>
    <property type="match status" value="1"/>
</dbReference>
<keyword evidence="2" id="KW-1185">Reference proteome</keyword>
<evidence type="ECO:0000313" key="1">
    <source>
        <dbReference type="EMBL" id="KZV91466.1"/>
    </source>
</evidence>
<evidence type="ECO:0008006" key="3">
    <source>
        <dbReference type="Google" id="ProtNLM"/>
    </source>
</evidence>
<dbReference type="Gene3D" id="3.80.10.10">
    <property type="entry name" value="Ribonuclease Inhibitor"/>
    <property type="match status" value="1"/>
</dbReference>
<dbReference type="AlphaFoldDB" id="A0A165H533"/>
<dbReference type="EMBL" id="KV426027">
    <property type="protein sequence ID" value="KZV91466.1"/>
    <property type="molecule type" value="Genomic_DNA"/>
</dbReference>
<gene>
    <name evidence="1" type="ORF">EXIGLDRAFT_769905</name>
</gene>
<dbReference type="OrthoDB" id="3038759at2759"/>
<proteinExistence type="predicted"/>
<dbReference type="InParanoid" id="A0A165H533"/>
<dbReference type="STRING" id="1314781.A0A165H533"/>
<dbReference type="InterPro" id="IPR032675">
    <property type="entry name" value="LRR_dom_sf"/>
</dbReference>
<dbReference type="SUPFAM" id="SSF52047">
    <property type="entry name" value="RNI-like"/>
    <property type="match status" value="1"/>
</dbReference>
<accession>A0A165H533</accession>
<name>A0A165H533_EXIGL</name>
<dbReference type="PANTHER" id="PTHR38926">
    <property type="entry name" value="F-BOX DOMAIN CONTAINING PROTEIN, EXPRESSED"/>
    <property type="match status" value="1"/>
</dbReference>
<organism evidence="1 2">
    <name type="scientific">Exidia glandulosa HHB12029</name>
    <dbReference type="NCBI Taxonomy" id="1314781"/>
    <lineage>
        <taxon>Eukaryota</taxon>
        <taxon>Fungi</taxon>
        <taxon>Dikarya</taxon>
        <taxon>Basidiomycota</taxon>
        <taxon>Agaricomycotina</taxon>
        <taxon>Agaricomycetes</taxon>
        <taxon>Auriculariales</taxon>
        <taxon>Exidiaceae</taxon>
        <taxon>Exidia</taxon>
    </lineage>
</organism>
<protein>
    <recommendedName>
        <fullName evidence="3">F-box domain-containing protein</fullName>
    </recommendedName>
</protein>